<accession>A0A4Z1NZH3</accession>
<dbReference type="Gene3D" id="3.40.50.1820">
    <property type="entry name" value="alpha/beta hydrolase"/>
    <property type="match status" value="1"/>
</dbReference>
<sequence>MLRDAVRVHPPDAAMHPPSLAIHPPSVAIHPPSLAIHPPSVAIHPPSLAIHPPSLAIHPPPSSALQLETFPLLDRGRDRHQRARLRGSAHQHIHAPLIAGQPSPVILYLPTGPVATESAMIDDDQVLAALSAASNATIVRVNYRLGKRVPYPTPVHDVLTAFDWMKQNLSTAKPSTAYLGRSISRYGVCGQLVGGSLATMLALTESRLGDSRIAAAAVSNPIVDWVFPEKAEETAPSETAPSERSYNSMKAMATSSWKAKKRPTSWETYKAEKSLSSDSLLSARRLLFRKPANYFDCFASPILFFRSPGADVPRDENLFYDDEDDGTDVTPTTARRKAYKAFPPTASSLILPDMRISLGEETPLYDQGEELVKLLRRSIIRTREQRAGTRSVLDRFDQAKFDKMMKNDLALEEAEQKIEFHMPGRISIWGSPSEPQWRNDVMEVGEWFRKVLGPR</sequence>
<dbReference type="InterPro" id="IPR013094">
    <property type="entry name" value="AB_hydrolase_3"/>
</dbReference>
<comment type="caution">
    <text evidence="2">The sequence shown here is derived from an EMBL/GenBank/DDBJ whole genome shotgun (WGS) entry which is preliminary data.</text>
</comment>
<feature type="domain" description="Alpha/beta hydrolase fold-3" evidence="1">
    <location>
        <begin position="115"/>
        <end position="253"/>
    </location>
</feature>
<dbReference type="GO" id="GO:0016787">
    <property type="term" value="F:hydrolase activity"/>
    <property type="evidence" value="ECO:0007669"/>
    <property type="project" value="UniProtKB-KW"/>
</dbReference>
<dbReference type="Pfam" id="PF07859">
    <property type="entry name" value="Abhydrolase_3"/>
    <property type="match status" value="1"/>
</dbReference>
<dbReference type="PANTHER" id="PTHR23024">
    <property type="entry name" value="ARYLACETAMIDE DEACETYLASE"/>
    <property type="match status" value="1"/>
</dbReference>
<dbReference type="InterPro" id="IPR050466">
    <property type="entry name" value="Carboxylest/Gibb_receptor"/>
</dbReference>
<evidence type="ECO:0000259" key="1">
    <source>
        <dbReference type="Pfam" id="PF07859"/>
    </source>
</evidence>
<dbReference type="AlphaFoldDB" id="A0A4Z1NZH3"/>
<name>A0A4Z1NZH3_9PEZI</name>
<dbReference type="SUPFAM" id="SSF53474">
    <property type="entry name" value="alpha/beta-Hydrolases"/>
    <property type="match status" value="1"/>
</dbReference>
<keyword evidence="3" id="KW-1185">Reference proteome</keyword>
<organism evidence="2 3">
    <name type="scientific">Venturia nashicola</name>
    <dbReference type="NCBI Taxonomy" id="86259"/>
    <lineage>
        <taxon>Eukaryota</taxon>
        <taxon>Fungi</taxon>
        <taxon>Dikarya</taxon>
        <taxon>Ascomycota</taxon>
        <taxon>Pezizomycotina</taxon>
        <taxon>Dothideomycetes</taxon>
        <taxon>Pleosporomycetidae</taxon>
        <taxon>Venturiales</taxon>
        <taxon>Venturiaceae</taxon>
        <taxon>Venturia</taxon>
    </lineage>
</organism>
<proteinExistence type="predicted"/>
<keyword evidence="2" id="KW-0378">Hydrolase</keyword>
<dbReference type="Proteomes" id="UP000298493">
    <property type="component" value="Unassembled WGS sequence"/>
</dbReference>
<evidence type="ECO:0000313" key="3">
    <source>
        <dbReference type="Proteomes" id="UP000298493"/>
    </source>
</evidence>
<reference evidence="2 3" key="1">
    <citation type="submission" date="2019-04" db="EMBL/GenBank/DDBJ databases">
        <title>High contiguity whole genome sequence and gene annotation resource for two Venturia nashicola isolates.</title>
        <authorList>
            <person name="Prokchorchik M."/>
            <person name="Won K."/>
            <person name="Lee Y."/>
            <person name="Choi E.D."/>
            <person name="Segonzac C."/>
            <person name="Sohn K.H."/>
        </authorList>
    </citation>
    <scope>NUCLEOTIDE SEQUENCE [LARGE SCALE GENOMIC DNA]</scope>
    <source>
        <strain evidence="2 3">PRI2</strain>
    </source>
</reference>
<evidence type="ECO:0000313" key="2">
    <source>
        <dbReference type="EMBL" id="TID20685.1"/>
    </source>
</evidence>
<protein>
    <submittedName>
        <fullName evidence="2">Alpha/Beta hydrolase protein</fullName>
    </submittedName>
</protein>
<dbReference type="InterPro" id="IPR029058">
    <property type="entry name" value="AB_hydrolase_fold"/>
</dbReference>
<dbReference type="STRING" id="86259.A0A4Z1NZH3"/>
<gene>
    <name evidence="2" type="ORF">E6O75_ATG05449</name>
</gene>
<dbReference type="EMBL" id="SNSC02000010">
    <property type="protein sequence ID" value="TID20685.1"/>
    <property type="molecule type" value="Genomic_DNA"/>
</dbReference>
<dbReference type="PANTHER" id="PTHR23024:SF24">
    <property type="entry name" value="ALPHA_BETA HYDROLASE FOLD-3 DOMAIN-CONTAINING PROTEIN"/>
    <property type="match status" value="1"/>
</dbReference>